<dbReference type="EMBL" id="NULI01000063">
    <property type="protein sequence ID" value="PGS79310.1"/>
    <property type="molecule type" value="Genomic_DNA"/>
</dbReference>
<evidence type="ECO:0000313" key="2">
    <source>
        <dbReference type="Proteomes" id="UP000224203"/>
    </source>
</evidence>
<dbReference type="RefSeq" id="WP_098782741.1">
    <property type="nucleotide sequence ID" value="NZ_NULI01000063.1"/>
</dbReference>
<reference evidence="1 2" key="1">
    <citation type="submission" date="2017-09" db="EMBL/GenBank/DDBJ databases">
        <title>Large-scale bioinformatics analysis of Bacillus genomes uncovers conserved roles of natural products in bacterial physiology.</title>
        <authorList>
            <consortium name="Agbiome Team Llc"/>
            <person name="Bleich R.M."/>
            <person name="Grubbs K.J."/>
            <person name="Santa Maria K.C."/>
            <person name="Allen S.E."/>
            <person name="Farag S."/>
            <person name="Shank E.A."/>
            <person name="Bowers A."/>
        </authorList>
    </citation>
    <scope>NUCLEOTIDE SEQUENCE [LARGE SCALE GENOMIC DNA]</scope>
    <source>
        <strain evidence="1 2">AFS041711</strain>
    </source>
</reference>
<protein>
    <submittedName>
        <fullName evidence="1">Uncharacterized protein</fullName>
    </submittedName>
</protein>
<proteinExistence type="predicted"/>
<evidence type="ECO:0000313" key="1">
    <source>
        <dbReference type="EMBL" id="PGS79310.1"/>
    </source>
</evidence>
<sequence length="87" mass="10561">MRHTRNRQMTKIGEENFMGMKNFKISMIRKFDGKFPNRLDPTFKWDRKMGRVQWSFENGNTKTTMFALLKYPTALRWLDVKLKRKGE</sequence>
<comment type="caution">
    <text evidence="1">The sequence shown here is derived from an EMBL/GenBank/DDBJ whole genome shotgun (WGS) entry which is preliminary data.</text>
</comment>
<name>A0A9X7CNI3_BACCE</name>
<gene>
    <name evidence="1" type="ORF">COC69_12575</name>
</gene>
<accession>A0A9X7CNI3</accession>
<dbReference type="AlphaFoldDB" id="A0A9X7CNI3"/>
<organism evidence="1 2">
    <name type="scientific">Bacillus cereus</name>
    <dbReference type="NCBI Taxonomy" id="1396"/>
    <lineage>
        <taxon>Bacteria</taxon>
        <taxon>Bacillati</taxon>
        <taxon>Bacillota</taxon>
        <taxon>Bacilli</taxon>
        <taxon>Bacillales</taxon>
        <taxon>Bacillaceae</taxon>
        <taxon>Bacillus</taxon>
        <taxon>Bacillus cereus group</taxon>
    </lineage>
</organism>
<dbReference type="Proteomes" id="UP000224203">
    <property type="component" value="Unassembled WGS sequence"/>
</dbReference>